<evidence type="ECO:0000313" key="2">
    <source>
        <dbReference type="EMBL" id="RNJ42190.1"/>
    </source>
</evidence>
<organism evidence="2 3">
    <name type="scientific">Mesorhizobium japonicum</name>
    <dbReference type="NCBI Taxonomy" id="2066070"/>
    <lineage>
        <taxon>Bacteria</taxon>
        <taxon>Pseudomonadati</taxon>
        <taxon>Pseudomonadota</taxon>
        <taxon>Alphaproteobacteria</taxon>
        <taxon>Hyphomicrobiales</taxon>
        <taxon>Phyllobacteriaceae</taxon>
        <taxon>Mesorhizobium</taxon>
    </lineage>
</organism>
<dbReference type="RefSeq" id="WP_123169853.1">
    <property type="nucleotide sequence ID" value="NZ_QKOD01000012.1"/>
</dbReference>
<dbReference type="AlphaFoldDB" id="A0A3M9X3T0"/>
<evidence type="ECO:0000259" key="1">
    <source>
        <dbReference type="Pfam" id="PF02894"/>
    </source>
</evidence>
<dbReference type="EMBL" id="QKOD01000012">
    <property type="protein sequence ID" value="RNJ42190.1"/>
    <property type="molecule type" value="Genomic_DNA"/>
</dbReference>
<reference evidence="2 3" key="1">
    <citation type="journal article" date="2018" name="Mol. Plant Microbe Interact.">
        <title>Taxonomically Different Co-Microsymbionts of a Relict Legume, Oxytropis popoviana, Have Complementary Sets of Symbiotic Genes and Together Increase the Efficiency of Plant Nodulation.</title>
        <authorList>
            <person name="Safronova V."/>
            <person name="Belimov A."/>
            <person name="Sazanova A."/>
            <person name="Chirak E."/>
            <person name="Verkhozina A."/>
            <person name="Kuznetsova I."/>
            <person name="Andronov E."/>
            <person name="Puhalsky J."/>
            <person name="Tikhonovich I."/>
        </authorList>
    </citation>
    <scope>NUCLEOTIDE SEQUENCE [LARGE SCALE GENOMIC DNA]</scope>
    <source>
        <strain evidence="2 3">Opo-235</strain>
    </source>
</reference>
<feature type="domain" description="Gfo/Idh/MocA-like oxidoreductase C-terminal" evidence="1">
    <location>
        <begin position="9"/>
        <end position="64"/>
    </location>
</feature>
<dbReference type="Proteomes" id="UP000275436">
    <property type="component" value="Unassembled WGS sequence"/>
</dbReference>
<dbReference type="InterPro" id="IPR004104">
    <property type="entry name" value="Gfo/Idh/MocA-like_OxRdtase_C"/>
</dbReference>
<sequence>MRRNGEEAEEQIDHVNAYDKVVRDFNAAISGNGSPTVTGREGLKSLKFALAAREAAETGRSVQV</sequence>
<name>A0A3M9X3T0_9HYPH</name>
<comment type="caution">
    <text evidence="2">The sequence shown here is derived from an EMBL/GenBank/DDBJ whole genome shotgun (WGS) entry which is preliminary data.</text>
</comment>
<dbReference type="Gene3D" id="3.30.360.10">
    <property type="entry name" value="Dihydrodipicolinate Reductase, domain 2"/>
    <property type="match status" value="1"/>
</dbReference>
<protein>
    <recommendedName>
        <fullName evidence="1">Gfo/Idh/MocA-like oxidoreductase C-terminal domain-containing protein</fullName>
    </recommendedName>
</protein>
<evidence type="ECO:0000313" key="3">
    <source>
        <dbReference type="Proteomes" id="UP000275436"/>
    </source>
</evidence>
<accession>A0A3M9X3T0</accession>
<proteinExistence type="predicted"/>
<gene>
    <name evidence="2" type="ORF">DNR46_29535</name>
</gene>
<dbReference type="Pfam" id="PF02894">
    <property type="entry name" value="GFO_IDH_MocA_C"/>
    <property type="match status" value="1"/>
</dbReference>